<dbReference type="Proteomes" id="UP000283433">
    <property type="component" value="Unassembled WGS sequence"/>
</dbReference>
<dbReference type="Pfam" id="PF00248">
    <property type="entry name" value="Aldo_ket_red"/>
    <property type="match status" value="1"/>
</dbReference>
<evidence type="ECO:0000313" key="3">
    <source>
        <dbReference type="Proteomes" id="UP000283433"/>
    </source>
</evidence>
<accession>A0A419S4M5</accession>
<dbReference type="SUPFAM" id="SSF51430">
    <property type="entry name" value="NAD(P)-linked oxidoreductase"/>
    <property type="match status" value="1"/>
</dbReference>
<keyword evidence="3" id="KW-1185">Reference proteome</keyword>
<dbReference type="PANTHER" id="PTHR43312">
    <property type="entry name" value="D-THREO-ALDOSE 1-DEHYDROGENASE"/>
    <property type="match status" value="1"/>
</dbReference>
<feature type="domain" description="NADP-dependent oxidoreductase" evidence="1">
    <location>
        <begin position="15"/>
        <end position="190"/>
    </location>
</feature>
<gene>
    <name evidence="2" type="ORF">BCY91_05980</name>
</gene>
<dbReference type="OrthoDB" id="9773828at2"/>
<dbReference type="EMBL" id="MBTA01000025">
    <property type="protein sequence ID" value="RKD15074.1"/>
    <property type="molecule type" value="Genomic_DNA"/>
</dbReference>
<dbReference type="RefSeq" id="WP_120181942.1">
    <property type="nucleotide sequence ID" value="NZ_CBINCU010000045.1"/>
</dbReference>
<dbReference type="InterPro" id="IPR053135">
    <property type="entry name" value="AKR2_Oxidoreductase"/>
</dbReference>
<dbReference type="InterPro" id="IPR036812">
    <property type="entry name" value="NAD(P)_OxRdtase_dom_sf"/>
</dbReference>
<name>A0A419S4M5_9SPHI</name>
<dbReference type="InterPro" id="IPR023210">
    <property type="entry name" value="NADP_OxRdtase_dom"/>
</dbReference>
<comment type="caution">
    <text evidence="2">The sequence shown here is derived from an EMBL/GenBank/DDBJ whole genome shotgun (WGS) entry which is preliminary data.</text>
</comment>
<dbReference type="Gene3D" id="3.20.20.100">
    <property type="entry name" value="NADP-dependent oxidoreductase domain"/>
    <property type="match status" value="1"/>
</dbReference>
<dbReference type="PROSITE" id="PS51257">
    <property type="entry name" value="PROKAR_LIPOPROTEIN"/>
    <property type="match status" value="1"/>
</dbReference>
<evidence type="ECO:0000259" key="1">
    <source>
        <dbReference type="Pfam" id="PF00248"/>
    </source>
</evidence>
<dbReference type="PANTHER" id="PTHR43312:SF1">
    <property type="entry name" value="NADP-DEPENDENT OXIDOREDUCTASE DOMAIN-CONTAINING PROTEIN"/>
    <property type="match status" value="1"/>
</dbReference>
<sequence length="280" mass="31611">MRKIELIPGIASSVLGFGCAPILGSINKKTAQYALDFALDNGINHLDLARSYGYGDAEGFVGKAIKGKRSNLVLASKFGIEANWKASFMKPLKPIAREVKNFIKKNRNQTLTVTNSKNVADRFLDRIVPLRANLMRKSLEKSLAELQTDYLDYFFIHEPFHTVSYIDEINEMANKLKEEGKIRAFGIAYMQTQEVLHQSYLDTFDILQFDKPAEPLDYAKLVERRGTEHNIIFSPMKGGGNLSANQKLKNLLTDFNSSIVLCSMFNLTHVKENIKIAQEI</sequence>
<organism evidence="2 3">
    <name type="scientific">Pelobium manganitolerans</name>
    <dbReference type="NCBI Taxonomy" id="1842495"/>
    <lineage>
        <taxon>Bacteria</taxon>
        <taxon>Pseudomonadati</taxon>
        <taxon>Bacteroidota</taxon>
        <taxon>Sphingobacteriia</taxon>
        <taxon>Sphingobacteriales</taxon>
        <taxon>Sphingobacteriaceae</taxon>
        <taxon>Pelobium</taxon>
    </lineage>
</organism>
<evidence type="ECO:0000313" key="2">
    <source>
        <dbReference type="EMBL" id="RKD15074.1"/>
    </source>
</evidence>
<protein>
    <submittedName>
        <fullName evidence="2">Aldo/keto reductase</fullName>
    </submittedName>
</protein>
<proteinExistence type="predicted"/>
<dbReference type="AlphaFoldDB" id="A0A419S4M5"/>
<reference evidence="2 3" key="1">
    <citation type="submission" date="2016-07" db="EMBL/GenBank/DDBJ databases">
        <title>Genome of Pelobium manganitolerans.</title>
        <authorList>
            <person name="Wu S."/>
            <person name="Wang G."/>
        </authorList>
    </citation>
    <scope>NUCLEOTIDE SEQUENCE [LARGE SCALE GENOMIC DNA]</scope>
    <source>
        <strain evidence="2 3">YS-25</strain>
    </source>
</reference>